<dbReference type="CDD" id="cd13128">
    <property type="entry name" value="MATE_Wzx_like"/>
    <property type="match status" value="1"/>
</dbReference>
<feature type="transmembrane region" description="Helical" evidence="5">
    <location>
        <begin position="301"/>
        <end position="326"/>
    </location>
</feature>
<dbReference type="PANTHER" id="PTHR43424">
    <property type="entry name" value="LOCUS PUTATIVE PROTEIN 1-RELATED"/>
    <property type="match status" value="1"/>
</dbReference>
<evidence type="ECO:0000256" key="1">
    <source>
        <dbReference type="ARBA" id="ARBA00004141"/>
    </source>
</evidence>
<feature type="transmembrane region" description="Helical" evidence="5">
    <location>
        <begin position="24"/>
        <end position="42"/>
    </location>
</feature>
<feature type="transmembrane region" description="Helical" evidence="5">
    <location>
        <begin position="218"/>
        <end position="236"/>
    </location>
</feature>
<feature type="transmembrane region" description="Helical" evidence="5">
    <location>
        <begin position="338"/>
        <end position="357"/>
    </location>
</feature>
<evidence type="ECO:0000313" key="7">
    <source>
        <dbReference type="Proteomes" id="UP000016562"/>
    </source>
</evidence>
<evidence type="ECO:0000313" key="6">
    <source>
        <dbReference type="EMBL" id="GAD79648.1"/>
    </source>
</evidence>
<keyword evidence="3 5" id="KW-1133">Transmembrane helix</keyword>
<feature type="transmembrane region" description="Helical" evidence="5">
    <location>
        <begin position="151"/>
        <end position="170"/>
    </location>
</feature>
<protein>
    <submittedName>
        <fullName evidence="6">Putative polysaccharide biosynthesis protein</fullName>
    </submittedName>
</protein>
<feature type="transmembrane region" description="Helical" evidence="5">
    <location>
        <begin position="176"/>
        <end position="197"/>
    </location>
</feature>
<accession>U3CNG2</accession>
<organism evidence="6 7">
    <name type="scientific">Vibrio ezurae NBRC 102218</name>
    <dbReference type="NCBI Taxonomy" id="1219080"/>
    <lineage>
        <taxon>Bacteria</taxon>
        <taxon>Pseudomonadati</taxon>
        <taxon>Pseudomonadota</taxon>
        <taxon>Gammaproteobacteria</taxon>
        <taxon>Vibrionales</taxon>
        <taxon>Vibrionaceae</taxon>
        <taxon>Vibrio</taxon>
    </lineage>
</organism>
<feature type="transmembrane region" description="Helical" evidence="5">
    <location>
        <begin position="120"/>
        <end position="139"/>
    </location>
</feature>
<dbReference type="Proteomes" id="UP000016562">
    <property type="component" value="Unassembled WGS sequence"/>
</dbReference>
<comment type="caution">
    <text evidence="6">The sequence shown here is derived from an EMBL/GenBank/DDBJ whole genome shotgun (WGS) entry which is preliminary data.</text>
</comment>
<comment type="subcellular location">
    <subcellularLocation>
        <location evidence="1">Membrane</location>
        <topology evidence="1">Multi-pass membrane protein</topology>
    </subcellularLocation>
</comment>
<evidence type="ECO:0000256" key="5">
    <source>
        <dbReference type="SAM" id="Phobius"/>
    </source>
</evidence>
<dbReference type="Pfam" id="PF01943">
    <property type="entry name" value="Polysacc_synt"/>
    <property type="match status" value="1"/>
</dbReference>
<name>U3CNG2_9VIBR</name>
<dbReference type="EMBL" id="BATM01000019">
    <property type="protein sequence ID" value="GAD79648.1"/>
    <property type="molecule type" value="Genomic_DNA"/>
</dbReference>
<dbReference type="eggNOG" id="COG2244">
    <property type="taxonomic scope" value="Bacteria"/>
</dbReference>
<dbReference type="InterPro" id="IPR002797">
    <property type="entry name" value="Polysacc_synth"/>
</dbReference>
<feature type="transmembrane region" description="Helical" evidence="5">
    <location>
        <begin position="366"/>
        <end position="383"/>
    </location>
</feature>
<proteinExistence type="predicted"/>
<sequence length="438" mass="49463">MKIAKNEATLKYVKNTMWLLVEKILRLVVALFIGIWIARYLGPKDFGTYSYAQSFIGLFTVIATLGLDGVVIRELVKNDKSNEVIVGTSFTLKIVASFFVLVMIAIAIQFTSSDPYVKSLIFIAGISVLFHAFTVPDLYFQAHVLSRYSVYANLIMLFISSILKIYLIMSSGNLSYFIYVLVVDSFVLSLGFIYFFVTSKNNLNFSKFKFDPTVARRLLKDSWPLILSGIAYSIYMKVDQVMIKEMLSLDAVGNYAAAARLSESWYFVPLIITSSIFPLIMKAKDISEDKYLKLIQKLFDVMVVLGFIVSIFTVLVSDRIIALLYGDAFSTSSSVLVIHIWAGIFVGMTAVSGKWLLVENLTMHSMYRYALGAVVNVILNIYLIERMGIIGAAYSTLISYAVTGFFYDAIFKETREIFIMKLRSLNIVFSMARLLKNR</sequence>
<evidence type="ECO:0000256" key="2">
    <source>
        <dbReference type="ARBA" id="ARBA00022692"/>
    </source>
</evidence>
<dbReference type="GO" id="GO:0016020">
    <property type="term" value="C:membrane"/>
    <property type="evidence" value="ECO:0007669"/>
    <property type="project" value="UniProtKB-SubCell"/>
</dbReference>
<dbReference type="RefSeq" id="WP_021713357.1">
    <property type="nucleotide sequence ID" value="NZ_BATM01000019.1"/>
</dbReference>
<evidence type="ECO:0000256" key="3">
    <source>
        <dbReference type="ARBA" id="ARBA00022989"/>
    </source>
</evidence>
<feature type="transmembrane region" description="Helical" evidence="5">
    <location>
        <begin position="389"/>
        <end position="411"/>
    </location>
</feature>
<dbReference type="OrthoDB" id="103403at2"/>
<feature type="transmembrane region" description="Helical" evidence="5">
    <location>
        <begin position="84"/>
        <end position="108"/>
    </location>
</feature>
<keyword evidence="7" id="KW-1185">Reference proteome</keyword>
<dbReference type="STRING" id="1219080.VEZ01S_19_00630"/>
<feature type="transmembrane region" description="Helical" evidence="5">
    <location>
        <begin position="264"/>
        <end position="281"/>
    </location>
</feature>
<gene>
    <name evidence="6" type="ORF">VEZ01S_19_00630</name>
</gene>
<dbReference type="PANTHER" id="PTHR43424:SF1">
    <property type="entry name" value="LOCUS PUTATIVE PROTEIN 1-RELATED"/>
    <property type="match status" value="1"/>
</dbReference>
<evidence type="ECO:0000256" key="4">
    <source>
        <dbReference type="ARBA" id="ARBA00023136"/>
    </source>
</evidence>
<dbReference type="InterPro" id="IPR052556">
    <property type="entry name" value="PolySynth_Transporter"/>
</dbReference>
<keyword evidence="4 5" id="KW-0472">Membrane</keyword>
<feature type="transmembrane region" description="Helical" evidence="5">
    <location>
        <begin position="54"/>
        <end position="72"/>
    </location>
</feature>
<keyword evidence="2 5" id="KW-0812">Transmembrane</keyword>
<reference evidence="6 7" key="1">
    <citation type="submission" date="2013-09" db="EMBL/GenBank/DDBJ databases">
        <title>Whole genome shotgun sequence of Vibrio ezurae NBRC 102218.</title>
        <authorList>
            <person name="Yoshida I."/>
            <person name="Hosoyama A."/>
            <person name="Numata M."/>
            <person name="Hashimoto M."/>
            <person name="Hosoyama Y."/>
            <person name="Tsuchikane K."/>
            <person name="Noguchi M."/>
            <person name="Hirakata S."/>
            <person name="Ichikawa N."/>
            <person name="Ohji S."/>
            <person name="Yamazoe A."/>
            <person name="Fujita N."/>
        </authorList>
    </citation>
    <scope>NUCLEOTIDE SEQUENCE [LARGE SCALE GENOMIC DNA]</scope>
    <source>
        <strain evidence="6 7">NBRC 102218</strain>
    </source>
</reference>
<dbReference type="AlphaFoldDB" id="U3CNG2"/>